<reference evidence="2" key="1">
    <citation type="submission" date="2020-08" db="EMBL/GenBank/DDBJ databases">
        <title>Genome public.</title>
        <authorList>
            <person name="Liu C."/>
            <person name="Sun Q."/>
        </authorList>
    </citation>
    <scope>NUCLEOTIDE SEQUENCE</scope>
    <source>
        <strain evidence="2">NSJ-63</strain>
    </source>
</reference>
<dbReference type="Gene3D" id="3.40.50.360">
    <property type="match status" value="1"/>
</dbReference>
<gene>
    <name evidence="2" type="ORF">H8693_08525</name>
</gene>
<dbReference type="SUPFAM" id="SSF52218">
    <property type="entry name" value="Flavoproteins"/>
    <property type="match status" value="1"/>
</dbReference>
<dbReference type="Pfam" id="PF02525">
    <property type="entry name" value="Flavodoxin_2"/>
    <property type="match status" value="1"/>
</dbReference>
<dbReference type="AlphaFoldDB" id="A0A926DJM4"/>
<name>A0A926DJM4_9FIRM</name>
<feature type="domain" description="Flavodoxin-like fold" evidence="1">
    <location>
        <begin position="1"/>
        <end position="77"/>
    </location>
</feature>
<evidence type="ECO:0000259" key="1">
    <source>
        <dbReference type="Pfam" id="PF02525"/>
    </source>
</evidence>
<dbReference type="InterPro" id="IPR029039">
    <property type="entry name" value="Flavoprotein-like_sf"/>
</dbReference>
<dbReference type="InterPro" id="IPR003680">
    <property type="entry name" value="Flavodoxin_fold"/>
</dbReference>
<keyword evidence="3" id="KW-1185">Reference proteome</keyword>
<dbReference type="EMBL" id="JACRSS010000004">
    <property type="protein sequence ID" value="MBC8538977.1"/>
    <property type="molecule type" value="Genomic_DNA"/>
</dbReference>
<accession>A0A926DJM4</accession>
<evidence type="ECO:0000313" key="3">
    <source>
        <dbReference type="Proteomes" id="UP000617951"/>
    </source>
</evidence>
<proteinExistence type="predicted"/>
<organism evidence="2 3">
    <name type="scientific">Guopingia tenuis</name>
    <dbReference type="NCBI Taxonomy" id="2763656"/>
    <lineage>
        <taxon>Bacteria</taxon>
        <taxon>Bacillati</taxon>
        <taxon>Bacillota</taxon>
        <taxon>Clostridia</taxon>
        <taxon>Christensenellales</taxon>
        <taxon>Christensenellaceae</taxon>
        <taxon>Guopingia</taxon>
    </lineage>
</organism>
<sequence length="209" mass="23019">MKILLINGSPKTKQSASAALLDDCKACFSRETEWRERHAARPVFSPEDAAALSWADGVVFVFPLYVDGIPSHLLSWLRQAERSGSIRPQTRIYGMVNSGFFEGEQNALALAMLKSWSRHAGAVWGQGLGIGGGGALTAIASVPLGKGPKRDLGRALGDLVRHIETGASAEERYVHVNFPRFLYIWSAQMGWRSQAKKNGLTRRDLDRRQ</sequence>
<comment type="caution">
    <text evidence="2">The sequence shown here is derived from an EMBL/GenBank/DDBJ whole genome shotgun (WGS) entry which is preliminary data.</text>
</comment>
<dbReference type="Proteomes" id="UP000617951">
    <property type="component" value="Unassembled WGS sequence"/>
</dbReference>
<dbReference type="RefSeq" id="WP_249280619.1">
    <property type="nucleotide sequence ID" value="NZ_JACRSS010000004.1"/>
</dbReference>
<protein>
    <submittedName>
        <fullName evidence="2">NAD(P)H-dependent oxidoreductase</fullName>
    </submittedName>
</protein>
<evidence type="ECO:0000313" key="2">
    <source>
        <dbReference type="EMBL" id="MBC8538977.1"/>
    </source>
</evidence>